<accession>A0AAW1TLF7</accession>
<keyword evidence="2" id="KW-1185">Reference proteome</keyword>
<reference evidence="1 2" key="1">
    <citation type="journal article" date="2024" name="Nat. Commun.">
        <title>Phylogenomics reveals the evolutionary origins of lichenization in chlorophyte algae.</title>
        <authorList>
            <person name="Puginier C."/>
            <person name="Libourel C."/>
            <person name="Otte J."/>
            <person name="Skaloud P."/>
            <person name="Haon M."/>
            <person name="Grisel S."/>
            <person name="Petersen M."/>
            <person name="Berrin J.G."/>
            <person name="Delaux P.M."/>
            <person name="Dal Grande F."/>
            <person name="Keller J."/>
        </authorList>
    </citation>
    <scope>NUCLEOTIDE SEQUENCE [LARGE SCALE GENOMIC DNA]</scope>
    <source>
        <strain evidence="1 2">SAG 2523</strain>
    </source>
</reference>
<proteinExistence type="predicted"/>
<gene>
    <name evidence="1" type="ORF">WJX84_001043</name>
</gene>
<protein>
    <submittedName>
        <fullName evidence="1">Uncharacterized protein</fullName>
    </submittedName>
</protein>
<organism evidence="1 2">
    <name type="scientific">Apatococcus fuscideae</name>
    <dbReference type="NCBI Taxonomy" id="2026836"/>
    <lineage>
        <taxon>Eukaryota</taxon>
        <taxon>Viridiplantae</taxon>
        <taxon>Chlorophyta</taxon>
        <taxon>core chlorophytes</taxon>
        <taxon>Trebouxiophyceae</taxon>
        <taxon>Chlorellales</taxon>
        <taxon>Chlorellaceae</taxon>
        <taxon>Apatococcus</taxon>
    </lineage>
</organism>
<evidence type="ECO:0000313" key="2">
    <source>
        <dbReference type="Proteomes" id="UP001485043"/>
    </source>
</evidence>
<evidence type="ECO:0000313" key="1">
    <source>
        <dbReference type="EMBL" id="KAK9868861.1"/>
    </source>
</evidence>
<sequence length="98" mass="11599">MPWKFRPSRESREVGLSLLSKLQGTSSDWCSHQCAWYKFFPTEAKELHRPRYHCRKDFFILQPASAHLTKAHGLAARKPRRFKLLNLLDSLWRFQGQA</sequence>
<dbReference type="EMBL" id="JALJOV010000009">
    <property type="protein sequence ID" value="KAK9868861.1"/>
    <property type="molecule type" value="Genomic_DNA"/>
</dbReference>
<dbReference type="Proteomes" id="UP001485043">
    <property type="component" value="Unassembled WGS sequence"/>
</dbReference>
<dbReference type="AlphaFoldDB" id="A0AAW1TLF7"/>
<name>A0AAW1TLF7_9CHLO</name>
<comment type="caution">
    <text evidence="1">The sequence shown here is derived from an EMBL/GenBank/DDBJ whole genome shotgun (WGS) entry which is preliminary data.</text>
</comment>